<feature type="domain" description="DUF1549" evidence="2">
    <location>
        <begin position="85"/>
        <end position="292"/>
    </location>
</feature>
<feature type="signal peptide" evidence="1">
    <location>
        <begin position="1"/>
        <end position="34"/>
    </location>
</feature>
<organism evidence="4 5">
    <name type="scientific">Paludisphaera borealis</name>
    <dbReference type="NCBI Taxonomy" id="1387353"/>
    <lineage>
        <taxon>Bacteria</taxon>
        <taxon>Pseudomonadati</taxon>
        <taxon>Planctomycetota</taxon>
        <taxon>Planctomycetia</taxon>
        <taxon>Isosphaerales</taxon>
        <taxon>Isosphaeraceae</taxon>
        <taxon>Paludisphaera</taxon>
    </lineage>
</organism>
<dbReference type="InterPro" id="IPR022655">
    <property type="entry name" value="DUF1553"/>
</dbReference>
<dbReference type="Pfam" id="PF07583">
    <property type="entry name" value="PSCyt2"/>
    <property type="match status" value="1"/>
</dbReference>
<dbReference type="AlphaFoldDB" id="A0A1U7CLB0"/>
<gene>
    <name evidence="4" type="ORF">BSF38_01153</name>
</gene>
<evidence type="ECO:0000259" key="2">
    <source>
        <dbReference type="Pfam" id="PF07583"/>
    </source>
</evidence>
<accession>A0A1U7CLB0</accession>
<dbReference type="InterPro" id="IPR011444">
    <property type="entry name" value="DUF1549"/>
</dbReference>
<evidence type="ECO:0000256" key="1">
    <source>
        <dbReference type="SAM" id="SignalP"/>
    </source>
</evidence>
<keyword evidence="1" id="KW-0732">Signal</keyword>
<dbReference type="PANTHER" id="PTHR35889">
    <property type="entry name" value="CYCLOINULO-OLIGOSACCHARIDE FRUCTANOTRANSFERASE-RELATED"/>
    <property type="match status" value="1"/>
</dbReference>
<protein>
    <recommendedName>
        <fullName evidence="6">Cytochrome c domain-containing protein</fullName>
    </recommendedName>
</protein>
<evidence type="ECO:0000313" key="4">
    <source>
        <dbReference type="EMBL" id="APW59722.1"/>
    </source>
</evidence>
<keyword evidence="5" id="KW-1185">Reference proteome</keyword>
<dbReference type="PANTHER" id="PTHR35889:SF3">
    <property type="entry name" value="F-BOX DOMAIN-CONTAINING PROTEIN"/>
    <property type="match status" value="1"/>
</dbReference>
<evidence type="ECO:0000313" key="5">
    <source>
        <dbReference type="Proteomes" id="UP000186309"/>
    </source>
</evidence>
<evidence type="ECO:0000259" key="3">
    <source>
        <dbReference type="Pfam" id="PF07587"/>
    </source>
</evidence>
<dbReference type="Pfam" id="PF07587">
    <property type="entry name" value="PSD1"/>
    <property type="match status" value="1"/>
</dbReference>
<dbReference type="KEGG" id="pbor:BSF38_01153"/>
<dbReference type="OrthoDB" id="127107at2"/>
<dbReference type="RefSeq" id="WP_076343861.1">
    <property type="nucleotide sequence ID" value="NZ_CP019082.1"/>
</dbReference>
<dbReference type="EMBL" id="CP019082">
    <property type="protein sequence ID" value="APW59722.1"/>
    <property type="molecule type" value="Genomic_DNA"/>
</dbReference>
<dbReference type="STRING" id="1387353.BSF38_01153"/>
<feature type="domain" description="DUF1553" evidence="3">
    <location>
        <begin position="476"/>
        <end position="738"/>
    </location>
</feature>
<proteinExistence type="predicted"/>
<name>A0A1U7CLB0_9BACT</name>
<sequence>MHPCRNRPALKPRPRIHPAKFVLAWLALSPLTMADDPAPKAAPTTPPPLARIEKFTADQRDHWAYQPLADSEPPDVKEAGWVRNPIDRFILADLESAELPHSPEADRVALIRRATFDLTGLPPTPEAVAAFLADARPDAYERLVDGLLQSPQYGVRWAQHWLDLAHYADTNGFELDSERPDAWRYRDWVVGALNADMPYDRFLALQIAGDELEKGDTSALIATGFGRSGPRELVGGNVIPAVKRQNELTEITGTVGSVFLGLTIGCARCHDHKFDAIPATDYYRLQSFFAASELVEPPIAPRAEIDAFDAAEKAIAAKIAPIRKQLGELEAPYRKALADAKQAMLTADERALLATAEKDRTPQQKKIIQGLQNSIRITWEEVAEAVAEAKVDFARREALKLQVHQIEQTRPRPPAHALALVDDKPTAPDTFVLRRGDVKSLGPKVEPRPPGVILASQRKDAFPNDAIKADEKTTGRRAGLARWLAGADNPLVARVIVNRLWQHHFTRGIVATPSDFGVRGEPPSHPELLDWLAAQLIKEGWRLKPLHRLMVTSAVYRQSSKHVDRLTELDEENSLLGRMNRRRLDAEGVRDAMLAVSGELNPKMGGPGVLAPLEKEVKDLIFTEAEVVDLWPVDPDPREHHRRSLYLFKKRNVRYPLLESFDAPDNQTACPRRETSTHALQALNLLNSETTIGRAKALAARILREAPNDQADRVKRAYEVVLCRPPSPAETARADAFLDAQRQADGESAAWDDFALALVNCNEFLYVP</sequence>
<evidence type="ECO:0008006" key="6">
    <source>
        <dbReference type="Google" id="ProtNLM"/>
    </source>
</evidence>
<dbReference type="Proteomes" id="UP000186309">
    <property type="component" value="Chromosome"/>
</dbReference>
<feature type="chain" id="PRO_5012888625" description="Cytochrome c domain-containing protein" evidence="1">
    <location>
        <begin position="35"/>
        <end position="768"/>
    </location>
</feature>
<reference evidence="5" key="1">
    <citation type="submission" date="2016-12" db="EMBL/GenBank/DDBJ databases">
        <title>Comparative genomics of four Isosphaeraceae planctomycetes: a common pool of plasmids and glycoside hydrolase genes.</title>
        <authorList>
            <person name="Ivanova A."/>
        </authorList>
    </citation>
    <scope>NUCLEOTIDE SEQUENCE [LARGE SCALE GENOMIC DNA]</scope>
    <source>
        <strain evidence="5">PX4</strain>
    </source>
</reference>